<dbReference type="InterPro" id="IPR050312">
    <property type="entry name" value="IolE/XylAMocC-like"/>
</dbReference>
<dbReference type="PANTHER" id="PTHR12110">
    <property type="entry name" value="HYDROXYPYRUVATE ISOMERASE"/>
    <property type="match status" value="1"/>
</dbReference>
<dbReference type="InterPro" id="IPR036237">
    <property type="entry name" value="Xyl_isomerase-like_sf"/>
</dbReference>
<keyword evidence="3" id="KW-1185">Reference proteome</keyword>
<organism evidence="2 3">
    <name type="scientific">Ammonifex thiophilus</name>
    <dbReference type="NCBI Taxonomy" id="444093"/>
    <lineage>
        <taxon>Bacteria</taxon>
        <taxon>Bacillati</taxon>
        <taxon>Bacillota</taxon>
        <taxon>Clostridia</taxon>
        <taxon>Thermoanaerobacterales</taxon>
        <taxon>Thermoanaerobacteraceae</taxon>
        <taxon>Ammonifex</taxon>
    </lineage>
</organism>
<dbReference type="EMBL" id="QSLN01000001">
    <property type="protein sequence ID" value="RDV84842.1"/>
    <property type="molecule type" value="Genomic_DNA"/>
</dbReference>
<dbReference type="SUPFAM" id="SSF51658">
    <property type="entry name" value="Xylose isomerase-like"/>
    <property type="match status" value="1"/>
</dbReference>
<proteinExistence type="predicted"/>
<dbReference type="AlphaFoldDB" id="A0A3D8P7J1"/>
<dbReference type="RefSeq" id="WP_115791836.1">
    <property type="nucleotide sequence ID" value="NZ_QSLN01000001.1"/>
</dbReference>
<dbReference type="OrthoDB" id="270844at2"/>
<dbReference type="Proteomes" id="UP000256329">
    <property type="component" value="Unassembled WGS sequence"/>
</dbReference>
<accession>A0A3D8P7J1</accession>
<comment type="caution">
    <text evidence="2">The sequence shown here is derived from an EMBL/GenBank/DDBJ whole genome shotgun (WGS) entry which is preliminary data.</text>
</comment>
<dbReference type="Gene3D" id="3.20.20.150">
    <property type="entry name" value="Divalent-metal-dependent TIM barrel enzymes"/>
    <property type="match status" value="1"/>
</dbReference>
<gene>
    <name evidence="2" type="ORF">DXX99_02035</name>
</gene>
<protein>
    <recommendedName>
        <fullName evidence="1">Xylose isomerase-like TIM barrel domain-containing protein</fullName>
    </recommendedName>
</protein>
<name>A0A3D8P7J1_9THEO</name>
<evidence type="ECO:0000313" key="3">
    <source>
        <dbReference type="Proteomes" id="UP000256329"/>
    </source>
</evidence>
<dbReference type="Pfam" id="PF01261">
    <property type="entry name" value="AP_endonuc_2"/>
    <property type="match status" value="1"/>
</dbReference>
<dbReference type="PANTHER" id="PTHR12110:SF21">
    <property type="entry name" value="XYLOSE ISOMERASE-LIKE TIM BARREL DOMAIN-CONTAINING PROTEIN"/>
    <property type="match status" value="1"/>
</dbReference>
<reference evidence="2 3" key="1">
    <citation type="submission" date="2018-08" db="EMBL/GenBank/DDBJ databases">
        <title>Form III RuBisCO-mediated autotrophy in Thermodesulfobium bacteria.</title>
        <authorList>
            <person name="Toshchakov S.V."/>
            <person name="Kublanov I.V."/>
            <person name="Frolov E."/>
            <person name="Bonch-Osmolovskaya E.A."/>
            <person name="Tourova T.P."/>
            <person name="Chernych N.A."/>
            <person name="Lebedinsky A.V."/>
        </authorList>
    </citation>
    <scope>NUCLEOTIDE SEQUENCE [LARGE SCALE GENOMIC DNA]</scope>
    <source>
        <strain evidence="2 3">SR</strain>
    </source>
</reference>
<sequence>MLQVSTCAITSKTDKPEEILSWLDKVGAEAVELEYRIREETFSKLKRELLRAGIKVLSLHNFCPLPEAAPEPSGDAFLFTSDDPDERLLAVRTTINTLEQAADLEARAVVLHLGYVPLREEVEAFTAKWREKKDGPEVEEAREKLKARRWQEASVYLDRVFWCLDRILQAAMRLEVQVGIENRYYYHEIPLPEEVEVILNKFAGAPIGYWHDVGHAHHLEVLGLARQEEILKRYQNVIIGVHLHDAVGEQDHLPPGSGEIDLVRVLSFIPAQALKVVEVAKGNDITRFREGLDYLRRLLASRTVG</sequence>
<dbReference type="InterPro" id="IPR013022">
    <property type="entry name" value="Xyl_isomerase-like_TIM-brl"/>
</dbReference>
<evidence type="ECO:0000313" key="2">
    <source>
        <dbReference type="EMBL" id="RDV84842.1"/>
    </source>
</evidence>
<feature type="domain" description="Xylose isomerase-like TIM barrel" evidence="1">
    <location>
        <begin position="22"/>
        <end position="297"/>
    </location>
</feature>
<evidence type="ECO:0000259" key="1">
    <source>
        <dbReference type="Pfam" id="PF01261"/>
    </source>
</evidence>